<dbReference type="PANTHER" id="PTHR34387">
    <property type="entry name" value="SLR1258 PROTEIN"/>
    <property type="match status" value="1"/>
</dbReference>
<evidence type="ECO:0000313" key="1">
    <source>
        <dbReference type="EMBL" id="MBM3331066.1"/>
    </source>
</evidence>
<organism evidence="1 2">
    <name type="scientific">candidate division WOR-3 bacterium</name>
    <dbReference type="NCBI Taxonomy" id="2052148"/>
    <lineage>
        <taxon>Bacteria</taxon>
        <taxon>Bacteria division WOR-3</taxon>
    </lineage>
</organism>
<protein>
    <submittedName>
        <fullName evidence="1">SIMPL domain-containing protein</fullName>
    </submittedName>
</protein>
<evidence type="ECO:0000313" key="2">
    <source>
        <dbReference type="Proteomes" id="UP000779900"/>
    </source>
</evidence>
<dbReference type="InterPro" id="IPR007497">
    <property type="entry name" value="SIMPL/DUF541"/>
</dbReference>
<sequence length="234" mass="25676">MRTMIAIILGISFVVGAAVFGNYFYRSRSQDNTIRVVGAATKRYESDIVKWRISVGRNTGLGDVSAGYADTRRTFDGLMAELKAAGINEKEISVQPINRNPTFDNNGNNTGYSFNQSVYVISSDVGAVEKLALNPNEMFQKGVALQSSTLEYYFSKLPDIKKELLAEATRDARERAVEIAKNSGSGIGAMRSARAGIFQITEPYSTEVSDYGIYNTSTRQKDVTVTVTAEFGVR</sequence>
<dbReference type="Pfam" id="PF04402">
    <property type="entry name" value="SIMPL"/>
    <property type="match status" value="1"/>
</dbReference>
<dbReference type="GO" id="GO:0006974">
    <property type="term" value="P:DNA damage response"/>
    <property type="evidence" value="ECO:0007669"/>
    <property type="project" value="TreeGrafter"/>
</dbReference>
<dbReference type="PANTHER" id="PTHR34387:SF2">
    <property type="entry name" value="SLR1258 PROTEIN"/>
    <property type="match status" value="1"/>
</dbReference>
<gene>
    <name evidence="1" type="ORF">FJY68_04340</name>
</gene>
<name>A0A937XFE1_UNCW3</name>
<dbReference type="AlphaFoldDB" id="A0A937XFE1"/>
<proteinExistence type="predicted"/>
<dbReference type="PIRSF" id="PIRSF029033">
    <property type="entry name" value="UCP029033"/>
    <property type="match status" value="1"/>
</dbReference>
<accession>A0A937XFE1</accession>
<dbReference type="Gene3D" id="3.30.110.170">
    <property type="entry name" value="Protein of unknown function (DUF541), domain 1"/>
    <property type="match status" value="1"/>
</dbReference>
<comment type="caution">
    <text evidence="1">The sequence shown here is derived from an EMBL/GenBank/DDBJ whole genome shotgun (WGS) entry which is preliminary data.</text>
</comment>
<reference evidence="1" key="1">
    <citation type="submission" date="2019-03" db="EMBL/GenBank/DDBJ databases">
        <title>Lake Tanganyika Metagenome-Assembled Genomes (MAGs).</title>
        <authorList>
            <person name="Tran P."/>
        </authorList>
    </citation>
    <scope>NUCLEOTIDE SEQUENCE</scope>
    <source>
        <strain evidence="1">K_DeepCast_150m_m2_040</strain>
    </source>
</reference>
<dbReference type="InterPro" id="IPR052022">
    <property type="entry name" value="26kDa_periplasmic_antigen"/>
</dbReference>
<dbReference type="InterPro" id="IPR016907">
    <property type="entry name" value="UCP029033"/>
</dbReference>
<dbReference type="EMBL" id="VGIR01000017">
    <property type="protein sequence ID" value="MBM3331066.1"/>
    <property type="molecule type" value="Genomic_DNA"/>
</dbReference>
<dbReference type="Gene3D" id="3.30.70.2970">
    <property type="entry name" value="Protein of unknown function (DUF541), domain 2"/>
    <property type="match status" value="1"/>
</dbReference>
<dbReference type="Proteomes" id="UP000779900">
    <property type="component" value="Unassembled WGS sequence"/>
</dbReference>